<dbReference type="InterPro" id="IPR008317">
    <property type="entry name" value="UCP030561"/>
</dbReference>
<dbReference type="SUPFAM" id="SSF54427">
    <property type="entry name" value="NTF2-like"/>
    <property type="match status" value="1"/>
</dbReference>
<gene>
    <name evidence="2" type="ORF">OS242_01675</name>
</gene>
<feature type="domain" description="SnoaL-like" evidence="1">
    <location>
        <begin position="8"/>
        <end position="107"/>
    </location>
</feature>
<proteinExistence type="predicted"/>
<evidence type="ECO:0000259" key="1">
    <source>
        <dbReference type="Pfam" id="PF12680"/>
    </source>
</evidence>
<dbReference type="EMBL" id="JAPMLT010000001">
    <property type="protein sequence ID" value="MCX7568679.1"/>
    <property type="molecule type" value="Genomic_DNA"/>
</dbReference>
<accession>A0ABT3WVH9</accession>
<evidence type="ECO:0000313" key="3">
    <source>
        <dbReference type="Proteomes" id="UP001208017"/>
    </source>
</evidence>
<protein>
    <submittedName>
        <fullName evidence="2">Nuclear transport factor 2 family protein</fullName>
    </submittedName>
</protein>
<comment type="caution">
    <text evidence="2">The sequence shown here is derived from an EMBL/GenBank/DDBJ whole genome shotgun (WGS) entry which is preliminary data.</text>
</comment>
<evidence type="ECO:0000313" key="2">
    <source>
        <dbReference type="EMBL" id="MCX7568679.1"/>
    </source>
</evidence>
<keyword evidence="3" id="KW-1185">Reference proteome</keyword>
<dbReference type="Gene3D" id="3.10.450.50">
    <property type="match status" value="1"/>
</dbReference>
<dbReference type="Pfam" id="PF12680">
    <property type="entry name" value="SnoaL_2"/>
    <property type="match status" value="1"/>
</dbReference>
<dbReference type="PIRSF" id="PIRSF030561">
    <property type="entry name" value="UCP030561"/>
    <property type="match status" value="1"/>
</dbReference>
<dbReference type="InterPro" id="IPR032710">
    <property type="entry name" value="NTF2-like_dom_sf"/>
</dbReference>
<sequence>MENRLLPVERQLEAYNARDLEAFLNCYAEDCLVEDGVGHVQMQGRDAMRERYANLFANSPNLHCRIMNRIPVGSYVIDEERVTGSMGSEEERHVVAVYLVEDGLIRRVRFLR</sequence>
<name>A0ABT3WVH9_9BACL</name>
<dbReference type="Proteomes" id="UP001208017">
    <property type="component" value="Unassembled WGS sequence"/>
</dbReference>
<dbReference type="RefSeq" id="WP_267149919.1">
    <property type="nucleotide sequence ID" value="NZ_JAPMLT010000001.1"/>
</dbReference>
<organism evidence="2 3">
    <name type="scientific">Tumebacillus lacus</name>
    <dbReference type="NCBI Taxonomy" id="2995335"/>
    <lineage>
        <taxon>Bacteria</taxon>
        <taxon>Bacillati</taxon>
        <taxon>Bacillota</taxon>
        <taxon>Bacilli</taxon>
        <taxon>Bacillales</taxon>
        <taxon>Alicyclobacillaceae</taxon>
        <taxon>Tumebacillus</taxon>
    </lineage>
</organism>
<dbReference type="InterPro" id="IPR037401">
    <property type="entry name" value="SnoaL-like"/>
</dbReference>
<reference evidence="2 3" key="1">
    <citation type="submission" date="2022-11" db="EMBL/GenBank/DDBJ databases">
        <title>Study of microbial diversity in lake waters.</title>
        <authorList>
            <person name="Zhang J."/>
        </authorList>
    </citation>
    <scope>NUCLEOTIDE SEQUENCE [LARGE SCALE GENOMIC DNA]</scope>
    <source>
        <strain evidence="2 3">DT12</strain>
    </source>
</reference>